<dbReference type="CDD" id="cd01562">
    <property type="entry name" value="Thr-dehyd"/>
    <property type="match status" value="1"/>
</dbReference>
<feature type="domain" description="ACT-like" evidence="15">
    <location>
        <begin position="399"/>
        <end position="475"/>
    </location>
</feature>
<dbReference type="FunFam" id="3.40.50.1100:FF:000005">
    <property type="entry name" value="Threonine dehydratase catabolic"/>
    <property type="match status" value="1"/>
</dbReference>
<dbReference type="InterPro" id="IPR036052">
    <property type="entry name" value="TrpB-like_PALP_sf"/>
</dbReference>
<evidence type="ECO:0000256" key="4">
    <source>
        <dbReference type="ARBA" id="ARBA00004810"/>
    </source>
</evidence>
<comment type="cofactor">
    <cofactor evidence="2 14">
        <name>pyridoxal 5'-phosphate</name>
        <dbReference type="ChEBI" id="CHEBI:597326"/>
    </cofactor>
</comment>
<dbReference type="EMBL" id="JAAMPI010000077">
    <property type="protein sequence ID" value="KAF4636196.1"/>
    <property type="molecule type" value="Genomic_DNA"/>
</dbReference>
<dbReference type="SUPFAM" id="SSF53686">
    <property type="entry name" value="Tryptophan synthase beta subunit-like PLP-dependent enzymes"/>
    <property type="match status" value="1"/>
</dbReference>
<dbReference type="SUPFAM" id="SSF55021">
    <property type="entry name" value="ACT-like"/>
    <property type="match status" value="1"/>
</dbReference>
<dbReference type="GO" id="GO:0006565">
    <property type="term" value="P:L-serine catabolic process"/>
    <property type="evidence" value="ECO:0007669"/>
    <property type="project" value="TreeGrafter"/>
</dbReference>
<evidence type="ECO:0000256" key="6">
    <source>
        <dbReference type="ARBA" id="ARBA00011881"/>
    </source>
</evidence>
<dbReference type="GO" id="GO:0009097">
    <property type="term" value="P:isoleucine biosynthetic process"/>
    <property type="evidence" value="ECO:0007669"/>
    <property type="project" value="UniProtKB-UniRule"/>
</dbReference>
<evidence type="ECO:0000256" key="11">
    <source>
        <dbReference type="ARBA" id="ARBA00023128"/>
    </source>
</evidence>
<keyword evidence="12 14" id="KW-0456">Lyase</keyword>
<comment type="subcellular location">
    <subcellularLocation>
        <location evidence="3">Mitochondrion</location>
    </subcellularLocation>
</comment>
<evidence type="ECO:0000256" key="5">
    <source>
        <dbReference type="ARBA" id="ARBA00010869"/>
    </source>
</evidence>
<comment type="catalytic activity">
    <reaction evidence="1 14">
        <text>L-threonine = 2-oxobutanoate + NH4(+)</text>
        <dbReference type="Rhea" id="RHEA:22108"/>
        <dbReference type="ChEBI" id="CHEBI:16763"/>
        <dbReference type="ChEBI" id="CHEBI:28938"/>
        <dbReference type="ChEBI" id="CHEBI:57926"/>
        <dbReference type="EC" id="4.3.1.19"/>
    </reaction>
</comment>
<accession>A0A8H4RVH7</accession>
<dbReference type="FunFam" id="3.40.50.1100:FF:000008">
    <property type="entry name" value="L-threonine dehydratase"/>
    <property type="match status" value="1"/>
</dbReference>
<keyword evidence="8 14" id="KW-0412">Isoleucine biosynthesis</keyword>
<dbReference type="EC" id="4.3.1.19" evidence="14"/>
<dbReference type="GO" id="GO:0005739">
    <property type="term" value="C:mitochondrion"/>
    <property type="evidence" value="ECO:0007669"/>
    <property type="project" value="UniProtKB-SubCell"/>
</dbReference>
<dbReference type="NCBIfam" id="TIGR01124">
    <property type="entry name" value="ilvA_2Cterm"/>
    <property type="match status" value="1"/>
</dbReference>
<dbReference type="PROSITE" id="PS00165">
    <property type="entry name" value="DEHYDRATASE_SER_THR"/>
    <property type="match status" value="1"/>
</dbReference>
<dbReference type="InterPro" id="IPR000634">
    <property type="entry name" value="Ser/Thr_deHydtase_PyrdxlP-BS"/>
</dbReference>
<keyword evidence="7 14" id="KW-0028">Amino-acid biosynthesis</keyword>
<protein>
    <recommendedName>
        <fullName evidence="14">Threonine dehydratase</fullName>
        <ecNumber evidence="14">4.3.1.19</ecNumber>
    </recommendedName>
    <alternativeName>
        <fullName evidence="14">Threonine deaminase</fullName>
    </alternativeName>
</protein>
<dbReference type="GO" id="GO:0006567">
    <property type="term" value="P:L-threonine catabolic process"/>
    <property type="evidence" value="ECO:0007669"/>
    <property type="project" value="TreeGrafter"/>
</dbReference>
<evidence type="ECO:0000256" key="10">
    <source>
        <dbReference type="ARBA" id="ARBA00022898"/>
    </source>
</evidence>
<dbReference type="InterPro" id="IPR038110">
    <property type="entry name" value="TD_ACT-like_sf"/>
</dbReference>
<dbReference type="Gene3D" id="3.40.1020.10">
    <property type="entry name" value="Biosynthetic Threonine Deaminase, Domain 3"/>
    <property type="match status" value="1"/>
</dbReference>
<comment type="subunit">
    <text evidence="6">Homotetramer.</text>
</comment>
<evidence type="ECO:0000313" key="17">
    <source>
        <dbReference type="Proteomes" id="UP000566819"/>
    </source>
</evidence>
<dbReference type="UniPathway" id="UPA00047">
    <property type="reaction ID" value="UER00054"/>
</dbReference>
<dbReference type="PROSITE" id="PS51672">
    <property type="entry name" value="ACT_LIKE"/>
    <property type="match status" value="2"/>
</dbReference>
<evidence type="ECO:0000256" key="3">
    <source>
        <dbReference type="ARBA" id="ARBA00004173"/>
    </source>
</evidence>
<feature type="domain" description="ACT-like" evidence="15">
    <location>
        <begin position="497"/>
        <end position="568"/>
    </location>
</feature>
<dbReference type="Pfam" id="PF00585">
    <property type="entry name" value="Thr_dehydrat_C"/>
    <property type="match status" value="2"/>
</dbReference>
<evidence type="ECO:0000256" key="14">
    <source>
        <dbReference type="RuleBase" id="RU362012"/>
    </source>
</evidence>
<dbReference type="GO" id="GO:0004794">
    <property type="term" value="F:threonine deaminase activity"/>
    <property type="evidence" value="ECO:0007669"/>
    <property type="project" value="UniProtKB-UniRule"/>
</dbReference>
<dbReference type="PANTHER" id="PTHR48078">
    <property type="entry name" value="THREONINE DEHYDRATASE, MITOCHONDRIAL-RELATED"/>
    <property type="match status" value="1"/>
</dbReference>
<dbReference type="OrthoDB" id="4418812at2759"/>
<name>A0A8H4RVH7_9HELO</name>
<organism evidence="16 17">
    <name type="scientific">Cudoniella acicularis</name>
    <dbReference type="NCBI Taxonomy" id="354080"/>
    <lineage>
        <taxon>Eukaryota</taxon>
        <taxon>Fungi</taxon>
        <taxon>Dikarya</taxon>
        <taxon>Ascomycota</taxon>
        <taxon>Pezizomycotina</taxon>
        <taxon>Leotiomycetes</taxon>
        <taxon>Helotiales</taxon>
        <taxon>Tricladiaceae</taxon>
        <taxon>Cudoniella</taxon>
    </lineage>
</organism>
<dbReference type="Gene3D" id="3.40.50.1100">
    <property type="match status" value="2"/>
</dbReference>
<keyword evidence="10 14" id="KW-0663">Pyridoxal phosphate</keyword>
<dbReference type="Proteomes" id="UP000566819">
    <property type="component" value="Unassembled WGS sequence"/>
</dbReference>
<evidence type="ECO:0000256" key="8">
    <source>
        <dbReference type="ARBA" id="ARBA00022624"/>
    </source>
</evidence>
<dbReference type="AlphaFoldDB" id="A0A8H4RVH7"/>
<dbReference type="InterPro" id="IPR045865">
    <property type="entry name" value="ACT-like_dom_sf"/>
</dbReference>
<dbReference type="InterPro" id="IPR050147">
    <property type="entry name" value="Ser/Thr_Dehydratase"/>
</dbReference>
<dbReference type="NCBIfam" id="NF006674">
    <property type="entry name" value="PRK09224.1"/>
    <property type="match status" value="1"/>
</dbReference>
<comment type="similarity">
    <text evidence="5 14">Belongs to the serine/threonine dehydratase family.</text>
</comment>
<evidence type="ECO:0000313" key="16">
    <source>
        <dbReference type="EMBL" id="KAF4636196.1"/>
    </source>
</evidence>
<dbReference type="InterPro" id="IPR001926">
    <property type="entry name" value="TrpB-like_PALP"/>
</dbReference>
<evidence type="ECO:0000256" key="9">
    <source>
        <dbReference type="ARBA" id="ARBA00022737"/>
    </source>
</evidence>
<evidence type="ECO:0000256" key="13">
    <source>
        <dbReference type="ARBA" id="ARBA00023304"/>
    </source>
</evidence>
<sequence length="578" mass="62986">MAVSEKISAKMENGVVANGSSNGYVSRPRTPSLNALSLTEYSTMPSPPSEPRSKIKGVIPEEFMLPNGYPDYLRLILTSRVYEVVEETPLTHATNLSNRLECKVLLKREDLQPVFSFKLRGAYNKMAHLDPATSWKGVVACSAGNHAQGVAYSARKLKIPATIVMPKGTPSIKHLNVSRLGGTVVLNGADFDAAKEECGRLEKLHGLTNIPPFDDPYVIAGQGTIGMELLRQTNIQKLEAIFCCIGGGGLIAGIGVYVKRIAPHVRIIGVETYDANAMVQSLEKGERVALKDVGLFADGAAVKNVGEETFRLCQEVVDEVIQVSTDETCAAIKDVFEDTRSIVEPAGALALAGLKKYVAKHPSTNTSRNLVAIASGANMNFDRLRFVAERAALGEKKEALISVSAPEEPGTFSDLIKTIMPHAVTELSYRYATDARAHLLIGISLTSPASQRDEELSSLLARISTNGMKAIDLSGDELAKSHIRYLVGGRSSVPNERLYMFNFPERSGALEKFLSVLRPKYNISLFQYRNAGGDIGKVLTGIQCPNNELKELESFLQKIGYSWVDCTESDVFKQFLRV</sequence>
<dbReference type="GO" id="GO:0030170">
    <property type="term" value="F:pyridoxal phosphate binding"/>
    <property type="evidence" value="ECO:0007669"/>
    <property type="project" value="InterPro"/>
</dbReference>
<comment type="pathway">
    <text evidence="4 14">Amino-acid biosynthesis; L-isoleucine biosynthesis; 2-oxobutanoate from L-threonine: step 1/1.</text>
</comment>
<evidence type="ECO:0000256" key="2">
    <source>
        <dbReference type="ARBA" id="ARBA00001933"/>
    </source>
</evidence>
<evidence type="ECO:0000256" key="7">
    <source>
        <dbReference type="ARBA" id="ARBA00022605"/>
    </source>
</evidence>
<gene>
    <name evidence="16" type="ORF">G7Y89_g1899</name>
</gene>
<dbReference type="CDD" id="cd04907">
    <property type="entry name" value="ACT_ThrD-I_2"/>
    <property type="match status" value="1"/>
</dbReference>
<keyword evidence="17" id="KW-1185">Reference proteome</keyword>
<keyword evidence="11" id="KW-0496">Mitochondrion</keyword>
<reference evidence="16 17" key="1">
    <citation type="submission" date="2020-03" db="EMBL/GenBank/DDBJ databases">
        <title>Draft Genome Sequence of Cudoniella acicularis.</title>
        <authorList>
            <person name="Buettner E."/>
            <person name="Kellner H."/>
        </authorList>
    </citation>
    <scope>NUCLEOTIDE SEQUENCE [LARGE SCALE GENOMIC DNA]</scope>
    <source>
        <strain evidence="16 17">DSM 108380</strain>
    </source>
</reference>
<dbReference type="FunFam" id="3.40.1020.10:FF:000001">
    <property type="entry name" value="L-threonine dehydratase"/>
    <property type="match status" value="1"/>
</dbReference>
<dbReference type="InterPro" id="IPR005787">
    <property type="entry name" value="Thr_deHydtase_biosynth"/>
</dbReference>
<evidence type="ECO:0000256" key="12">
    <source>
        <dbReference type="ARBA" id="ARBA00023239"/>
    </source>
</evidence>
<keyword evidence="9" id="KW-0677">Repeat</keyword>
<dbReference type="InterPro" id="IPR001721">
    <property type="entry name" value="TD_ACT-like"/>
</dbReference>
<evidence type="ECO:0000256" key="1">
    <source>
        <dbReference type="ARBA" id="ARBA00001274"/>
    </source>
</evidence>
<dbReference type="GO" id="GO:0003941">
    <property type="term" value="F:L-serine ammonia-lyase activity"/>
    <property type="evidence" value="ECO:0007669"/>
    <property type="project" value="TreeGrafter"/>
</dbReference>
<proteinExistence type="inferred from homology"/>
<dbReference type="CDD" id="cd04906">
    <property type="entry name" value="ACT_ThrD-I_1"/>
    <property type="match status" value="1"/>
</dbReference>
<keyword evidence="13 14" id="KW-0100">Branched-chain amino acid biosynthesis</keyword>
<evidence type="ECO:0000259" key="15">
    <source>
        <dbReference type="PROSITE" id="PS51672"/>
    </source>
</evidence>
<dbReference type="Pfam" id="PF00291">
    <property type="entry name" value="PALP"/>
    <property type="match status" value="1"/>
</dbReference>
<dbReference type="PANTHER" id="PTHR48078:SF11">
    <property type="entry name" value="THREONINE DEHYDRATASE, MITOCHONDRIAL"/>
    <property type="match status" value="1"/>
</dbReference>
<comment type="caution">
    <text evidence="16">The sequence shown here is derived from an EMBL/GenBank/DDBJ whole genome shotgun (WGS) entry which is preliminary data.</text>
</comment>